<proteinExistence type="predicted"/>
<dbReference type="EMBL" id="JBJKFK010000004">
    <property type="protein sequence ID" value="KAL3321246.1"/>
    <property type="molecule type" value="Genomic_DNA"/>
</dbReference>
<keyword evidence="3" id="KW-1185">Reference proteome</keyword>
<gene>
    <name evidence="2" type="ORF">Ciccas_000080</name>
</gene>
<reference evidence="2 3" key="1">
    <citation type="submission" date="2024-11" db="EMBL/GenBank/DDBJ databases">
        <title>Adaptive evolution of stress response genes in parasites aligns with host niche diversity.</title>
        <authorList>
            <person name="Hahn C."/>
            <person name="Resl P."/>
        </authorList>
    </citation>
    <scope>NUCLEOTIDE SEQUENCE [LARGE SCALE GENOMIC DNA]</scope>
    <source>
        <strain evidence="2">EGGRZ-B1_66</strain>
        <tissue evidence="2">Body</tissue>
    </source>
</reference>
<feature type="region of interest" description="Disordered" evidence="1">
    <location>
        <begin position="73"/>
        <end position="97"/>
    </location>
</feature>
<name>A0ABD2QS10_9PLAT</name>
<sequence length="185" mass="20423">MGEVHVSPWANFSSLESPNAKIIYSNQAVSNGSGARYMTATMSPQLLYKNLNARGWSTTNGKTLVTFDRPLFDKEQQEEEEVSPGTESRGVSSSEMLYGPTSTSAAYIVKNYDPLNTPFQSPSMTLGRKAPKTKDSNYAKLLTAQPNRRQMPLVNMRCASSLDDQIDTPSRGIRPNNDCKYLAQA</sequence>
<accession>A0ABD2QS10</accession>
<dbReference type="Proteomes" id="UP001626550">
    <property type="component" value="Unassembled WGS sequence"/>
</dbReference>
<feature type="compositionally biased region" description="Polar residues" evidence="1">
    <location>
        <begin position="85"/>
        <end position="97"/>
    </location>
</feature>
<protein>
    <submittedName>
        <fullName evidence="2">Uncharacterized protein</fullName>
    </submittedName>
</protein>
<dbReference type="AlphaFoldDB" id="A0ABD2QS10"/>
<evidence type="ECO:0000313" key="2">
    <source>
        <dbReference type="EMBL" id="KAL3321246.1"/>
    </source>
</evidence>
<organism evidence="2 3">
    <name type="scientific">Cichlidogyrus casuarinus</name>
    <dbReference type="NCBI Taxonomy" id="1844966"/>
    <lineage>
        <taxon>Eukaryota</taxon>
        <taxon>Metazoa</taxon>
        <taxon>Spiralia</taxon>
        <taxon>Lophotrochozoa</taxon>
        <taxon>Platyhelminthes</taxon>
        <taxon>Monogenea</taxon>
        <taxon>Monopisthocotylea</taxon>
        <taxon>Dactylogyridea</taxon>
        <taxon>Ancyrocephalidae</taxon>
        <taxon>Cichlidogyrus</taxon>
    </lineage>
</organism>
<evidence type="ECO:0000313" key="3">
    <source>
        <dbReference type="Proteomes" id="UP001626550"/>
    </source>
</evidence>
<evidence type="ECO:0000256" key="1">
    <source>
        <dbReference type="SAM" id="MobiDB-lite"/>
    </source>
</evidence>
<comment type="caution">
    <text evidence="2">The sequence shown here is derived from an EMBL/GenBank/DDBJ whole genome shotgun (WGS) entry which is preliminary data.</text>
</comment>